<evidence type="ECO:0000256" key="3">
    <source>
        <dbReference type="ARBA" id="ARBA00022801"/>
    </source>
</evidence>
<protein>
    <recommendedName>
        <fullName evidence="5">Exodeoxyribonuclease 7 large subunit</fullName>
        <ecNumber evidence="5">3.1.11.6</ecNumber>
    </recommendedName>
    <alternativeName>
        <fullName evidence="5">Exodeoxyribonuclease VII large subunit</fullName>
        <shortName evidence="5">Exonuclease VII large subunit</shortName>
    </alternativeName>
</protein>
<keyword evidence="3 5" id="KW-0378">Hydrolase</keyword>
<dbReference type="HAMAP" id="MF_00378">
    <property type="entry name" value="Exonuc_7_L"/>
    <property type="match status" value="1"/>
</dbReference>
<keyword evidence="2 5" id="KW-0540">Nuclease</keyword>
<dbReference type="Proteomes" id="UP000198611">
    <property type="component" value="Unassembled WGS sequence"/>
</dbReference>
<dbReference type="InterPro" id="IPR003753">
    <property type="entry name" value="Exonuc_VII_L"/>
</dbReference>
<dbReference type="EMBL" id="FOMJ01000014">
    <property type="protein sequence ID" value="SFD94182.1"/>
    <property type="molecule type" value="Genomic_DNA"/>
</dbReference>
<dbReference type="STRING" id="1123397.SAMN05660831_02646"/>
<evidence type="ECO:0000256" key="5">
    <source>
        <dbReference type="HAMAP-Rule" id="MF_00378"/>
    </source>
</evidence>
<reference evidence="10 11" key="1">
    <citation type="submission" date="2016-10" db="EMBL/GenBank/DDBJ databases">
        <authorList>
            <person name="de Groot N.N."/>
        </authorList>
    </citation>
    <scope>NUCLEOTIDE SEQUENCE [LARGE SCALE GENOMIC DNA]</scope>
    <source>
        <strain evidence="10 11">HL3</strain>
    </source>
</reference>
<dbReference type="InterPro" id="IPR025824">
    <property type="entry name" value="OB-fold_nuc-bd_dom"/>
</dbReference>
<feature type="coiled-coil region" evidence="7">
    <location>
        <begin position="314"/>
        <end position="377"/>
    </location>
</feature>
<dbReference type="GO" id="GO:0006308">
    <property type="term" value="P:DNA catabolic process"/>
    <property type="evidence" value="ECO:0007669"/>
    <property type="project" value="UniProtKB-UniRule"/>
</dbReference>
<evidence type="ECO:0000313" key="10">
    <source>
        <dbReference type="EMBL" id="SFD94182.1"/>
    </source>
</evidence>
<keyword evidence="1 5" id="KW-0963">Cytoplasm</keyword>
<evidence type="ECO:0000256" key="6">
    <source>
        <dbReference type="RuleBase" id="RU004355"/>
    </source>
</evidence>
<evidence type="ECO:0000259" key="8">
    <source>
        <dbReference type="Pfam" id="PF02601"/>
    </source>
</evidence>
<gene>
    <name evidence="5" type="primary">xseA</name>
    <name evidence="10" type="ORF">SAMN05660831_02646</name>
</gene>
<dbReference type="SUPFAM" id="SSF57997">
    <property type="entry name" value="Tropomyosin"/>
    <property type="match status" value="1"/>
</dbReference>
<sequence length="457" mass="51110">MRGMDSTPAELPVISVSELNRTARDVLTRAFPRVHVEGEISNLRRPRSGHLYFTLKDDQAQVDCAMFRGKQRHMAFEPADGQQVLVRAAVDLYQVRGQFQLNVHSMEEAGAGALQRAFEALKQRLEAEGLFAEARKQALPRLPRRVGVITSSSGAALHDILTVLARRFPAIEVVVYPVPVQGEQAAPAIAAALARAGRRSEVDVLIVGRGGGSLEDLWPFNEEEVARAIAACPLPVVSAVGHETDVTIADLAADRRAPTPTAAAELVSPDGEAWARQLATLEQRLNAALHRRLTAEGQRLTALQRRLREPRRRLQDLGQRLDELDTRLRRSMERELAERRRRLHALHQRLRDPRRELQRQRERTAELRQRLERAMGRDTERRRQRLQLTMGRLQAASPLGPLDRGFALLQREDGGLVRSPADAPVGTRLHARLDRAGNALKLDVIEIENAPDNQADQ</sequence>
<feature type="domain" description="OB-fold nucleic acid binding" evidence="9">
    <location>
        <begin position="14"/>
        <end position="107"/>
    </location>
</feature>
<keyword evidence="4 5" id="KW-0269">Exonuclease</keyword>
<comment type="catalytic activity">
    <reaction evidence="5 6">
        <text>Exonucleolytic cleavage in either 5'- to 3'- or 3'- to 5'-direction to yield nucleoside 5'-phosphates.</text>
        <dbReference type="EC" id="3.1.11.6"/>
    </reaction>
</comment>
<keyword evidence="11" id="KW-1185">Reference proteome</keyword>
<dbReference type="AlphaFoldDB" id="A0A1I1WGJ5"/>
<comment type="subunit">
    <text evidence="5">Heterooligomer composed of large and small subunits.</text>
</comment>
<dbReference type="GO" id="GO:0009318">
    <property type="term" value="C:exodeoxyribonuclease VII complex"/>
    <property type="evidence" value="ECO:0007669"/>
    <property type="project" value="UniProtKB-UniRule"/>
</dbReference>
<dbReference type="GO" id="GO:0003676">
    <property type="term" value="F:nucleic acid binding"/>
    <property type="evidence" value="ECO:0007669"/>
    <property type="project" value="InterPro"/>
</dbReference>
<evidence type="ECO:0000259" key="9">
    <source>
        <dbReference type="Pfam" id="PF13742"/>
    </source>
</evidence>
<evidence type="ECO:0000313" key="11">
    <source>
        <dbReference type="Proteomes" id="UP000198611"/>
    </source>
</evidence>
<dbReference type="GO" id="GO:0005737">
    <property type="term" value="C:cytoplasm"/>
    <property type="evidence" value="ECO:0007669"/>
    <property type="project" value="UniProtKB-SubCell"/>
</dbReference>
<dbReference type="EC" id="3.1.11.6" evidence="5"/>
<organism evidence="10 11">
    <name type="scientific">Thiohalospira halophila DSM 15071</name>
    <dbReference type="NCBI Taxonomy" id="1123397"/>
    <lineage>
        <taxon>Bacteria</taxon>
        <taxon>Pseudomonadati</taxon>
        <taxon>Pseudomonadota</taxon>
        <taxon>Gammaproteobacteria</taxon>
        <taxon>Thiohalospirales</taxon>
        <taxon>Thiohalospiraceae</taxon>
        <taxon>Thiohalospira</taxon>
    </lineage>
</organism>
<evidence type="ECO:0000256" key="2">
    <source>
        <dbReference type="ARBA" id="ARBA00022722"/>
    </source>
</evidence>
<dbReference type="Pfam" id="PF02601">
    <property type="entry name" value="Exonuc_VII_L"/>
    <property type="match status" value="1"/>
</dbReference>
<comment type="similarity">
    <text evidence="5 6">Belongs to the XseA family.</text>
</comment>
<dbReference type="CDD" id="cd04489">
    <property type="entry name" value="ExoVII_LU_OBF"/>
    <property type="match status" value="1"/>
</dbReference>
<dbReference type="GO" id="GO:0008855">
    <property type="term" value="F:exodeoxyribonuclease VII activity"/>
    <property type="evidence" value="ECO:0007669"/>
    <property type="project" value="UniProtKB-UniRule"/>
</dbReference>
<dbReference type="PANTHER" id="PTHR30008:SF0">
    <property type="entry name" value="EXODEOXYRIBONUCLEASE 7 LARGE SUBUNIT"/>
    <property type="match status" value="1"/>
</dbReference>
<accession>A0A1I1WGJ5</accession>
<evidence type="ECO:0000256" key="4">
    <source>
        <dbReference type="ARBA" id="ARBA00022839"/>
    </source>
</evidence>
<comment type="subcellular location">
    <subcellularLocation>
        <location evidence="5 6">Cytoplasm</location>
    </subcellularLocation>
</comment>
<comment type="function">
    <text evidence="5">Bidirectionally degrades single-stranded DNA into large acid-insoluble oligonucleotides, which are then degraded further into small acid-soluble oligonucleotides.</text>
</comment>
<dbReference type="NCBIfam" id="TIGR00237">
    <property type="entry name" value="xseA"/>
    <property type="match status" value="1"/>
</dbReference>
<proteinExistence type="inferred from homology"/>
<feature type="domain" description="Exonuclease VII large subunit C-terminal" evidence="8">
    <location>
        <begin position="130"/>
        <end position="434"/>
    </location>
</feature>
<dbReference type="InterPro" id="IPR020579">
    <property type="entry name" value="Exonuc_VII_lsu_C"/>
</dbReference>
<dbReference type="Pfam" id="PF13742">
    <property type="entry name" value="tRNA_anti_2"/>
    <property type="match status" value="1"/>
</dbReference>
<dbReference type="PANTHER" id="PTHR30008">
    <property type="entry name" value="EXODEOXYRIBONUCLEASE 7 LARGE SUBUNIT"/>
    <property type="match status" value="1"/>
</dbReference>
<name>A0A1I1WGJ5_9GAMM</name>
<evidence type="ECO:0000256" key="7">
    <source>
        <dbReference type="SAM" id="Coils"/>
    </source>
</evidence>
<evidence type="ECO:0000256" key="1">
    <source>
        <dbReference type="ARBA" id="ARBA00022490"/>
    </source>
</evidence>
<keyword evidence="7" id="KW-0175">Coiled coil</keyword>